<evidence type="ECO:0000313" key="8">
    <source>
        <dbReference type="Proteomes" id="UP000252669"/>
    </source>
</evidence>
<dbReference type="PANTHER" id="PTHR23291:SF115">
    <property type="entry name" value="MODULATOR OF FTSH PROTEASE YCCA"/>
    <property type="match status" value="1"/>
</dbReference>
<evidence type="ECO:0000256" key="6">
    <source>
        <dbReference type="RuleBase" id="RU004379"/>
    </source>
</evidence>
<keyword evidence="2" id="KW-1003">Cell membrane</keyword>
<dbReference type="CDD" id="cd10432">
    <property type="entry name" value="BI-1-like_bacterial"/>
    <property type="match status" value="1"/>
</dbReference>
<dbReference type="InterPro" id="IPR006214">
    <property type="entry name" value="Bax_inhibitor_1-related"/>
</dbReference>
<sequence length="237" mass="25804">MYNRDYLTNQSSEHSQESSQAYMMSFLKATYQLFAGSMLAASAGAYIGLEIVQYLVGMHWILFIAVMGLIFFVIPRVKHKAGINLVALFGITFLTGLMIAPLLASILAMPGGAGIAGQAFLMTAVAFGGISLFAMTTKKDFSFMGGFLFSAFWVLFAAGIIFALGTAFGWFAYSSMFHLFLSSGIAILMCGFILYDTQQIIKGGYDSPVEAALSLYLDFFNLFSSLLQILGILRSED</sequence>
<dbReference type="AlphaFoldDB" id="A0A366MP33"/>
<keyword evidence="5 6" id="KW-0472">Membrane</keyword>
<comment type="caution">
    <text evidence="7">The sequence shown here is derived from an EMBL/GenBank/DDBJ whole genome shotgun (WGS) entry which is preliminary data.</text>
</comment>
<feature type="transmembrane region" description="Helical" evidence="6">
    <location>
        <begin position="29"/>
        <end position="48"/>
    </location>
</feature>
<feature type="transmembrane region" description="Helical" evidence="6">
    <location>
        <begin position="147"/>
        <end position="171"/>
    </location>
</feature>
<evidence type="ECO:0000256" key="3">
    <source>
        <dbReference type="ARBA" id="ARBA00022692"/>
    </source>
</evidence>
<evidence type="ECO:0000313" key="7">
    <source>
        <dbReference type="EMBL" id="RBQ28041.1"/>
    </source>
</evidence>
<feature type="transmembrane region" description="Helical" evidence="6">
    <location>
        <begin position="54"/>
        <end position="74"/>
    </location>
</feature>
<reference evidence="7 8" key="1">
    <citation type="submission" date="2017-10" db="EMBL/GenBank/DDBJ databases">
        <title>Genomics of the genus Arcobacter.</title>
        <authorList>
            <person name="Perez-Cataluna A."/>
            <person name="Figueras M.J."/>
        </authorList>
    </citation>
    <scope>NUCLEOTIDE SEQUENCE [LARGE SCALE GENOMIC DNA]</scope>
    <source>
        <strain evidence="7 8">CECT 9230</strain>
    </source>
</reference>
<evidence type="ECO:0008006" key="9">
    <source>
        <dbReference type="Google" id="ProtNLM"/>
    </source>
</evidence>
<dbReference type="RefSeq" id="WP_113895302.1">
    <property type="nucleotide sequence ID" value="NZ_CP182882.1"/>
</dbReference>
<proteinExistence type="inferred from homology"/>
<evidence type="ECO:0000256" key="5">
    <source>
        <dbReference type="ARBA" id="ARBA00023136"/>
    </source>
</evidence>
<dbReference type="OrthoDB" id="9793828at2"/>
<accession>A0A366MP33</accession>
<feature type="transmembrane region" description="Helical" evidence="6">
    <location>
        <begin position="86"/>
        <end position="109"/>
    </location>
</feature>
<comment type="subcellular location">
    <subcellularLocation>
        <location evidence="1">Cell membrane</location>
        <topology evidence="1">Multi-pass membrane protein</topology>
    </subcellularLocation>
</comment>
<dbReference type="EMBL" id="PDKB01000025">
    <property type="protein sequence ID" value="RBQ28041.1"/>
    <property type="molecule type" value="Genomic_DNA"/>
</dbReference>
<evidence type="ECO:0000256" key="2">
    <source>
        <dbReference type="ARBA" id="ARBA00022475"/>
    </source>
</evidence>
<keyword evidence="4 6" id="KW-1133">Transmembrane helix</keyword>
<keyword evidence="3 6" id="KW-0812">Transmembrane</keyword>
<evidence type="ECO:0000256" key="4">
    <source>
        <dbReference type="ARBA" id="ARBA00022989"/>
    </source>
</evidence>
<organism evidence="7 8">
    <name type="scientific">Aliarcobacter vitoriensis</name>
    <dbReference type="NCBI Taxonomy" id="2011099"/>
    <lineage>
        <taxon>Bacteria</taxon>
        <taxon>Pseudomonadati</taxon>
        <taxon>Campylobacterota</taxon>
        <taxon>Epsilonproteobacteria</taxon>
        <taxon>Campylobacterales</taxon>
        <taxon>Arcobacteraceae</taxon>
        <taxon>Aliarcobacter</taxon>
    </lineage>
</organism>
<name>A0A366MP33_9BACT</name>
<feature type="transmembrane region" description="Helical" evidence="6">
    <location>
        <begin position="115"/>
        <end position="135"/>
    </location>
</feature>
<dbReference type="PANTHER" id="PTHR23291">
    <property type="entry name" value="BAX INHIBITOR-RELATED"/>
    <property type="match status" value="1"/>
</dbReference>
<gene>
    <name evidence="7" type="ORF">CRU91_11160</name>
</gene>
<dbReference type="GO" id="GO:0005886">
    <property type="term" value="C:plasma membrane"/>
    <property type="evidence" value="ECO:0007669"/>
    <property type="project" value="UniProtKB-SubCell"/>
</dbReference>
<keyword evidence="8" id="KW-1185">Reference proteome</keyword>
<comment type="similarity">
    <text evidence="6">Belongs to the BI1 family.</text>
</comment>
<feature type="transmembrane region" description="Helical" evidence="6">
    <location>
        <begin position="177"/>
        <end position="195"/>
    </location>
</feature>
<evidence type="ECO:0000256" key="1">
    <source>
        <dbReference type="ARBA" id="ARBA00004651"/>
    </source>
</evidence>
<protein>
    <recommendedName>
        <fullName evidence="9">BAX inhibitor (BI)-1 like protein (UPF0005 domain)</fullName>
    </recommendedName>
</protein>
<dbReference type="Proteomes" id="UP000252669">
    <property type="component" value="Unassembled WGS sequence"/>
</dbReference>
<dbReference type="Pfam" id="PF01027">
    <property type="entry name" value="Bax1-I"/>
    <property type="match status" value="1"/>
</dbReference>